<feature type="domain" description="EAL" evidence="4">
    <location>
        <begin position="570"/>
        <end position="824"/>
    </location>
</feature>
<dbReference type="SMART" id="SM00086">
    <property type="entry name" value="PAC"/>
    <property type="match status" value="2"/>
</dbReference>
<dbReference type="SUPFAM" id="SSF141868">
    <property type="entry name" value="EAL domain-like"/>
    <property type="match status" value="1"/>
</dbReference>
<dbReference type="InterPro" id="IPR000014">
    <property type="entry name" value="PAS"/>
</dbReference>
<evidence type="ECO:0000256" key="1">
    <source>
        <dbReference type="SAM" id="Phobius"/>
    </source>
</evidence>
<dbReference type="InterPro" id="IPR043128">
    <property type="entry name" value="Rev_trsase/Diguanyl_cyclase"/>
</dbReference>
<dbReference type="SMART" id="SM00052">
    <property type="entry name" value="EAL"/>
    <property type="match status" value="1"/>
</dbReference>
<dbReference type="CDD" id="cd00130">
    <property type="entry name" value="PAS"/>
    <property type="match status" value="2"/>
</dbReference>
<feature type="domain" description="PAC" evidence="3">
    <location>
        <begin position="337"/>
        <end position="389"/>
    </location>
</feature>
<dbReference type="InterPro" id="IPR029787">
    <property type="entry name" value="Nucleotide_cyclase"/>
</dbReference>
<sequence>KQAGGHAASGLEKPHGFAVGVFRVEEMLAYQFKAGLSKALAFMLQDREAGDEKGLLYRSGNPVQADLSFFSWEDDIPFNGRLWHLSVYPTPDYLVANRSLLAWMVLAGGLVMASLLQALLLTITGRTSIVQRQVHEQTQHLQRESEKNLALLHNASDGIHILDLNGNIIEASDSFCAMLGYRRDEVLGMHVSEWDAGFSDPAELMRVFRRQFEAPVRSQFETRHRRKDGGIFDVEVSGFPLRMQDRQVLFNSSRDISARKQAEAELRIAAIAFESQEGILVTDAGGDILRVNHAFSRITGFAAAEVIGKNPRLLNSGKHDADFYQAMWANLHDTGSWAGEIWNRRKNGEVYPEKLTITAVKDAGGNITNYVATLTDITLTKAAADKIEQLAYYDPLTHLANRRLLLDRLQQALISSARSGREGALLFIDLDNFKQINDTLGHDIGDLLLREVAERLKACVREGDTVARLGGDEFVVMLEDLSEQSLEAVAQTELVANKILSAFNRVYMLDKHEYRNTSSIGITLFDRQNKQQTADAILKQADIALYQAKKAGRNTLRFFDPIMQTSLNQRVALEKSLRQAIEQQQFHLYYQIQTHHLGHALGAEALIRWRHPEKGLIEPAHFIPMAEETGLILPIGQWVLETACAQLKAWQPNTLTRNLAISINVSPKQFHQPAFVSMVQSAIRRHAVDPALLKLELTESILLESIEHTVSTMNALKDAGIGISLDDFGTGYSCLQYLKRLPLTQLKIDRSFVRDIAADANDRAIVRTIIAMAQSLELNIIAEGVETEDQRQILLRKGCTNYQGYLFGKPLPHDQFELLLSRFPANGKAQA</sequence>
<organism evidence="6 7">
    <name type="scientific">Methylomonas rivi</name>
    <dbReference type="NCBI Taxonomy" id="2952226"/>
    <lineage>
        <taxon>Bacteria</taxon>
        <taxon>Pseudomonadati</taxon>
        <taxon>Pseudomonadota</taxon>
        <taxon>Gammaproteobacteria</taxon>
        <taxon>Methylococcales</taxon>
        <taxon>Methylococcaceae</taxon>
        <taxon>Methylomonas</taxon>
    </lineage>
</organism>
<reference evidence="6 7" key="1">
    <citation type="submission" date="2022-07" db="EMBL/GenBank/DDBJ databases">
        <title>Methylomonas rivi sp. nov., Methylomonas rosea sp. nov., Methylomonas aureus sp. nov. and Methylomonas subterranea sp. nov., four novel methanotrophs isolated from a freshwater creek and the deep terrestrial subsurface.</title>
        <authorList>
            <person name="Abin C."/>
            <person name="Sankaranarayanan K."/>
            <person name="Garner C."/>
            <person name="Sindelar R."/>
            <person name="Kotary K."/>
            <person name="Garner R."/>
            <person name="Barclay S."/>
            <person name="Lawson P."/>
            <person name="Krumholz L."/>
        </authorList>
    </citation>
    <scope>NUCLEOTIDE SEQUENCE [LARGE SCALE GENOMIC DNA]</scope>
    <source>
        <strain evidence="6 7">WSC-6</strain>
    </source>
</reference>
<dbReference type="PANTHER" id="PTHR44757">
    <property type="entry name" value="DIGUANYLATE CYCLASE DGCP"/>
    <property type="match status" value="1"/>
</dbReference>
<dbReference type="InterPro" id="IPR052155">
    <property type="entry name" value="Biofilm_reg_signaling"/>
</dbReference>
<dbReference type="Pfam" id="PF13426">
    <property type="entry name" value="PAS_9"/>
    <property type="match status" value="2"/>
</dbReference>
<dbReference type="SMART" id="SM00091">
    <property type="entry name" value="PAS"/>
    <property type="match status" value="2"/>
</dbReference>
<dbReference type="Pfam" id="PF00990">
    <property type="entry name" value="GGDEF"/>
    <property type="match status" value="1"/>
</dbReference>
<name>A0ABT1U627_9GAMM</name>
<gene>
    <name evidence="6" type="ORF">NP596_12705</name>
</gene>
<dbReference type="CDD" id="cd01949">
    <property type="entry name" value="GGDEF"/>
    <property type="match status" value="1"/>
</dbReference>
<dbReference type="Gene3D" id="3.30.450.20">
    <property type="entry name" value="PAS domain"/>
    <property type="match status" value="2"/>
</dbReference>
<accession>A0ABT1U627</accession>
<dbReference type="InterPro" id="IPR035965">
    <property type="entry name" value="PAS-like_dom_sf"/>
</dbReference>
<dbReference type="InterPro" id="IPR001633">
    <property type="entry name" value="EAL_dom"/>
</dbReference>
<evidence type="ECO:0000259" key="2">
    <source>
        <dbReference type="PROSITE" id="PS50112"/>
    </source>
</evidence>
<feature type="non-terminal residue" evidence="6">
    <location>
        <position position="1"/>
    </location>
</feature>
<dbReference type="Gene3D" id="3.30.70.270">
    <property type="match status" value="1"/>
</dbReference>
<dbReference type="RefSeq" id="WP_256615735.1">
    <property type="nucleotide sequence ID" value="NZ_JANIBK010000066.1"/>
</dbReference>
<dbReference type="InterPro" id="IPR035919">
    <property type="entry name" value="EAL_sf"/>
</dbReference>
<dbReference type="PROSITE" id="PS50113">
    <property type="entry name" value="PAC"/>
    <property type="match status" value="2"/>
</dbReference>
<dbReference type="EMBL" id="JANIBK010000066">
    <property type="protein sequence ID" value="MCQ8129314.1"/>
    <property type="molecule type" value="Genomic_DNA"/>
</dbReference>
<evidence type="ECO:0000259" key="4">
    <source>
        <dbReference type="PROSITE" id="PS50883"/>
    </source>
</evidence>
<keyword evidence="7" id="KW-1185">Reference proteome</keyword>
<dbReference type="SUPFAM" id="SSF55073">
    <property type="entry name" value="Nucleotide cyclase"/>
    <property type="match status" value="1"/>
</dbReference>
<dbReference type="PROSITE" id="PS50887">
    <property type="entry name" value="GGDEF"/>
    <property type="match status" value="1"/>
</dbReference>
<feature type="domain" description="GGDEF" evidence="5">
    <location>
        <begin position="421"/>
        <end position="561"/>
    </location>
</feature>
<keyword evidence="1" id="KW-0812">Transmembrane</keyword>
<proteinExistence type="predicted"/>
<feature type="domain" description="PAC" evidence="3">
    <location>
        <begin position="218"/>
        <end position="268"/>
    </location>
</feature>
<feature type="domain" description="PAS" evidence="2">
    <location>
        <begin position="264"/>
        <end position="310"/>
    </location>
</feature>
<evidence type="ECO:0000313" key="7">
    <source>
        <dbReference type="Proteomes" id="UP001524586"/>
    </source>
</evidence>
<dbReference type="PANTHER" id="PTHR44757:SF2">
    <property type="entry name" value="BIOFILM ARCHITECTURE MAINTENANCE PROTEIN MBAA"/>
    <property type="match status" value="1"/>
</dbReference>
<dbReference type="Pfam" id="PF00563">
    <property type="entry name" value="EAL"/>
    <property type="match status" value="1"/>
</dbReference>
<dbReference type="InterPro" id="IPR000700">
    <property type="entry name" value="PAS-assoc_C"/>
</dbReference>
<dbReference type="CDD" id="cd01948">
    <property type="entry name" value="EAL"/>
    <property type="match status" value="1"/>
</dbReference>
<feature type="domain" description="PAS" evidence="2">
    <location>
        <begin position="144"/>
        <end position="188"/>
    </location>
</feature>
<evidence type="ECO:0000313" key="6">
    <source>
        <dbReference type="EMBL" id="MCQ8129314.1"/>
    </source>
</evidence>
<feature type="transmembrane region" description="Helical" evidence="1">
    <location>
        <begin position="100"/>
        <end position="123"/>
    </location>
</feature>
<dbReference type="NCBIfam" id="TIGR00254">
    <property type="entry name" value="GGDEF"/>
    <property type="match status" value="1"/>
</dbReference>
<keyword evidence="1" id="KW-0472">Membrane</keyword>
<protein>
    <submittedName>
        <fullName evidence="6">EAL domain-containing protein</fullName>
    </submittedName>
</protein>
<dbReference type="Proteomes" id="UP001524586">
    <property type="component" value="Unassembled WGS sequence"/>
</dbReference>
<dbReference type="SMART" id="SM00267">
    <property type="entry name" value="GGDEF"/>
    <property type="match status" value="1"/>
</dbReference>
<dbReference type="PROSITE" id="PS50112">
    <property type="entry name" value="PAS"/>
    <property type="match status" value="2"/>
</dbReference>
<evidence type="ECO:0000259" key="3">
    <source>
        <dbReference type="PROSITE" id="PS50113"/>
    </source>
</evidence>
<dbReference type="NCBIfam" id="TIGR00229">
    <property type="entry name" value="sensory_box"/>
    <property type="match status" value="2"/>
</dbReference>
<keyword evidence="1" id="KW-1133">Transmembrane helix</keyword>
<dbReference type="Gene3D" id="3.20.20.450">
    <property type="entry name" value="EAL domain"/>
    <property type="match status" value="1"/>
</dbReference>
<dbReference type="InterPro" id="IPR000160">
    <property type="entry name" value="GGDEF_dom"/>
</dbReference>
<comment type="caution">
    <text evidence="6">The sequence shown here is derived from an EMBL/GenBank/DDBJ whole genome shotgun (WGS) entry which is preliminary data.</text>
</comment>
<evidence type="ECO:0000259" key="5">
    <source>
        <dbReference type="PROSITE" id="PS50887"/>
    </source>
</evidence>
<dbReference type="InterPro" id="IPR001610">
    <property type="entry name" value="PAC"/>
</dbReference>
<dbReference type="PROSITE" id="PS50883">
    <property type="entry name" value="EAL"/>
    <property type="match status" value="1"/>
</dbReference>
<dbReference type="SUPFAM" id="SSF55785">
    <property type="entry name" value="PYP-like sensor domain (PAS domain)"/>
    <property type="match status" value="2"/>
</dbReference>